<dbReference type="AlphaFoldDB" id="A0A058Z0X2"/>
<keyword evidence="4" id="KW-1185">Reference proteome</keyword>
<dbReference type="EMBL" id="KB932217">
    <property type="protein sequence ID" value="KCV67558.1"/>
    <property type="molecule type" value="Genomic_DNA"/>
</dbReference>
<feature type="compositionally biased region" description="Low complexity" evidence="1">
    <location>
        <begin position="358"/>
        <end position="367"/>
    </location>
</feature>
<accession>A0A058Z0X2</accession>
<keyword evidence="2" id="KW-0812">Transmembrane</keyword>
<feature type="region of interest" description="Disordered" evidence="1">
    <location>
        <begin position="492"/>
        <end position="516"/>
    </location>
</feature>
<name>A0A058Z0X2_FONAL</name>
<organism evidence="3">
    <name type="scientific">Fonticula alba</name>
    <name type="common">Slime mold</name>
    <dbReference type="NCBI Taxonomy" id="691883"/>
    <lineage>
        <taxon>Eukaryota</taxon>
        <taxon>Rotosphaerida</taxon>
        <taxon>Fonticulaceae</taxon>
        <taxon>Fonticula</taxon>
    </lineage>
</organism>
<feature type="compositionally biased region" description="Low complexity" evidence="1">
    <location>
        <begin position="388"/>
        <end position="403"/>
    </location>
</feature>
<proteinExistence type="predicted"/>
<feature type="region of interest" description="Disordered" evidence="1">
    <location>
        <begin position="357"/>
        <end position="406"/>
    </location>
</feature>
<keyword evidence="2" id="KW-1133">Transmembrane helix</keyword>
<feature type="compositionally biased region" description="Pro residues" evidence="1">
    <location>
        <begin position="492"/>
        <end position="506"/>
    </location>
</feature>
<evidence type="ECO:0000256" key="2">
    <source>
        <dbReference type="SAM" id="Phobius"/>
    </source>
</evidence>
<evidence type="ECO:0000313" key="3">
    <source>
        <dbReference type="EMBL" id="KCV67558.1"/>
    </source>
</evidence>
<feature type="compositionally biased region" description="Gly residues" evidence="1">
    <location>
        <begin position="1"/>
        <end position="13"/>
    </location>
</feature>
<reference evidence="3" key="1">
    <citation type="submission" date="2013-04" db="EMBL/GenBank/DDBJ databases">
        <title>The Genome Sequence of Fonticula alba ATCC 38817.</title>
        <authorList>
            <consortium name="The Broad Institute Genomics Platform"/>
            <person name="Russ C."/>
            <person name="Cuomo C."/>
            <person name="Burger G."/>
            <person name="Gray M.W."/>
            <person name="Holland P.W.H."/>
            <person name="King N."/>
            <person name="Lang F.B.F."/>
            <person name="Roger A.J."/>
            <person name="Ruiz-Trillo I."/>
            <person name="Brown M."/>
            <person name="Walker B."/>
            <person name="Young S."/>
            <person name="Zeng Q."/>
            <person name="Gargeya S."/>
            <person name="Fitzgerald M."/>
            <person name="Haas B."/>
            <person name="Abouelleil A."/>
            <person name="Allen A.W."/>
            <person name="Alvarado L."/>
            <person name="Arachchi H.M."/>
            <person name="Berlin A.M."/>
            <person name="Chapman S.B."/>
            <person name="Gainer-Dewar J."/>
            <person name="Goldberg J."/>
            <person name="Griggs A."/>
            <person name="Gujja S."/>
            <person name="Hansen M."/>
            <person name="Howarth C."/>
            <person name="Imamovic A."/>
            <person name="Ireland A."/>
            <person name="Larimer J."/>
            <person name="McCowan C."/>
            <person name="Murphy C."/>
            <person name="Pearson M."/>
            <person name="Poon T.W."/>
            <person name="Priest M."/>
            <person name="Roberts A."/>
            <person name="Saif S."/>
            <person name="Shea T."/>
            <person name="Sisk P."/>
            <person name="Sykes S."/>
            <person name="Wortman J."/>
            <person name="Nusbaum C."/>
            <person name="Birren B."/>
        </authorList>
    </citation>
    <scope>NUCLEOTIDE SEQUENCE [LARGE SCALE GENOMIC DNA]</scope>
    <source>
        <strain evidence="3">ATCC 38817</strain>
    </source>
</reference>
<keyword evidence="2" id="KW-0472">Membrane</keyword>
<feature type="transmembrane region" description="Helical" evidence="2">
    <location>
        <begin position="83"/>
        <end position="105"/>
    </location>
</feature>
<sequence>MRGGHRSGGGGSMSSGSRATSSSSSSSTYRRHPASGSSSSGGSGQGDRDCCADCCEAVWYCRLSGRPDLPKFVRVHRVICMSACWWGLVFSFVGMMVCLTSLPLYQTRTHYLPPAGTFCHDIDGFYFEGVSLESRAALEAYFMPQEASPPERVSRLTGDVVTSMSSPVQNGYHAMDIYLPAGAGLTSILVGEASCPLYYLVIRGAYNFESWQDGQSVPFEFYEIFRSGSPLVHSLQVSKSSHYFFVVYNSTPEPCHRMPVFMQLASDMPAYRLRPDARVPMGQELAVPRGQPGTTSVIIHTSNAPVYHELQMLYSRRPGALDMVLGLSIGLPYGLALVGVFTSWVFYRRRLSRNARVADSTSASASASGGGGGGNGIPSRSHSQEARSPGLGAADSGSAPAPGQRSKVVHFAETHEVLGPSASRRGSVASTGSATLECAHGGEHPLLAGAPVEDWTADPASGPLANVSPLASASGYWAIENVPMGDMVSELPPPYSAMPPPPPPPVSSSAEGWSKY</sequence>
<evidence type="ECO:0000313" key="4">
    <source>
        <dbReference type="Proteomes" id="UP000030693"/>
    </source>
</evidence>
<dbReference type="Proteomes" id="UP000030693">
    <property type="component" value="Unassembled WGS sequence"/>
</dbReference>
<protein>
    <submittedName>
        <fullName evidence="3">Uncharacterized protein</fullName>
    </submittedName>
</protein>
<evidence type="ECO:0000256" key="1">
    <source>
        <dbReference type="SAM" id="MobiDB-lite"/>
    </source>
</evidence>
<feature type="region of interest" description="Disordered" evidence="1">
    <location>
        <begin position="1"/>
        <end position="46"/>
    </location>
</feature>
<feature type="compositionally biased region" description="Low complexity" evidence="1">
    <location>
        <begin position="14"/>
        <end position="38"/>
    </location>
</feature>
<gene>
    <name evidence="3" type="ORF">H696_06077</name>
</gene>
<feature type="transmembrane region" description="Helical" evidence="2">
    <location>
        <begin position="323"/>
        <end position="347"/>
    </location>
</feature>
<dbReference type="GeneID" id="20530802"/>
<dbReference type="RefSeq" id="XP_009498119.1">
    <property type="nucleotide sequence ID" value="XM_009499844.1"/>
</dbReference>